<dbReference type="InterPro" id="IPR005481">
    <property type="entry name" value="BC-like_N"/>
</dbReference>
<dbReference type="GO" id="GO:0005524">
    <property type="term" value="F:ATP binding"/>
    <property type="evidence" value="ECO:0007669"/>
    <property type="project" value="UniProtKB-UniRule"/>
</dbReference>
<feature type="domain" description="CoA carboxyltransferase C-terminal" evidence="14">
    <location>
        <begin position="1698"/>
        <end position="1951"/>
    </location>
</feature>
<keyword evidence="3" id="KW-0436">Ligase</keyword>
<dbReference type="SUPFAM" id="SSF52096">
    <property type="entry name" value="ClpP/crotonase"/>
    <property type="match status" value="2"/>
</dbReference>
<evidence type="ECO:0000256" key="2">
    <source>
        <dbReference type="ARBA" id="ARBA00004956"/>
    </source>
</evidence>
<dbReference type="SUPFAM" id="SSF51230">
    <property type="entry name" value="Single hybrid motif"/>
    <property type="match status" value="1"/>
</dbReference>
<dbReference type="GO" id="GO:0006633">
    <property type="term" value="P:fatty acid biosynthetic process"/>
    <property type="evidence" value="ECO:0007669"/>
    <property type="project" value="TreeGrafter"/>
</dbReference>
<dbReference type="GO" id="GO:2001295">
    <property type="term" value="P:malonyl-CoA biosynthetic process"/>
    <property type="evidence" value="ECO:0007669"/>
    <property type="project" value="UniProtKB-UniPathway"/>
</dbReference>
<evidence type="ECO:0000256" key="5">
    <source>
        <dbReference type="ARBA" id="ARBA00022840"/>
    </source>
</evidence>
<dbReference type="Pfam" id="PF02785">
    <property type="entry name" value="Biotin_carb_C"/>
    <property type="match status" value="1"/>
</dbReference>
<comment type="caution">
    <text evidence="15">The sequence shown here is derived from an EMBL/GenBank/DDBJ whole genome shotgun (WGS) entry which is preliminary data.</text>
</comment>
<reference evidence="15 16" key="1">
    <citation type="submission" date="2017-12" db="EMBL/GenBank/DDBJ databases">
        <authorList>
            <person name="Pombert J.-F."/>
            <person name="Haag K.L."/>
            <person name="Ebert D."/>
        </authorList>
    </citation>
    <scope>NUCLEOTIDE SEQUENCE [LARGE SCALE GENOMIC DNA]</scope>
    <source>
        <strain evidence="15">BE-OM-2</strain>
    </source>
</reference>
<dbReference type="InterPro" id="IPR011053">
    <property type="entry name" value="Single_hybrid_motif"/>
</dbReference>
<dbReference type="InterPro" id="IPR034733">
    <property type="entry name" value="AcCoA_carboxyl_beta"/>
</dbReference>
<dbReference type="PROSITE" id="PS50975">
    <property type="entry name" value="ATP_GRASP"/>
    <property type="match status" value="1"/>
</dbReference>
<dbReference type="Proteomes" id="UP000291404">
    <property type="component" value="Unassembled WGS sequence"/>
</dbReference>
<dbReference type="PROSITE" id="PS00188">
    <property type="entry name" value="BIOTIN"/>
    <property type="match status" value="1"/>
</dbReference>
<dbReference type="InterPro" id="IPR011054">
    <property type="entry name" value="Rudment_hybrid_motif"/>
</dbReference>
<dbReference type="InterPro" id="IPR029045">
    <property type="entry name" value="ClpP/crotonase-like_dom_sf"/>
</dbReference>
<dbReference type="VEuPathDB" id="MicrosporidiaDB:CWI36_0093p0030"/>
<sequence length="1951" mass="225792">MKKKCFTTFLEEYGCSKSIRKLLIANRGLAATKFISSMEEFSYKKFGKQIFYFYGMVIKEDLESNYLYIEKLKNYKLVESGPAHLNYCNIPLIVETAKFFEVDGVWPGWGYSSENPELAKLLQENKLVFLGPSEISMYLLGDKFISLLLCMNLNIPVIPSLVSEKVIEEFGIVFNDTNVIDRERINKLMSDMPGSYINEIDPFVKTYGLPIVFKVSSLGGGKGIGVVRETNELNLVYEKIKKEANNTFIFASKLIENVKHIEIQAAGDCYGNIKIFGSRDCTLQRRNQKLVEECPAMISRGIYKKMKNDAKKLLKKANYVGLATVEFLYDIEKSTYYFLEVNSRIQVEHPVTEILYQINLPVTQWMIASGIKLKRIIKLFNVKKRKIHALAVRITAEDPKKNLEPVTGKISLHFQNNQNNWGYFSVVSGKIHEFSDSQFGHIFSKGKTRTEAVRNMIFALKSLKVENILTPKDFLISVLDSESFLNYRHNTEFINYFLQKNYLNVLGEEDLNFIYFPVVYCLDILKILDSDKNVRNNLIFDFIEKHQKSINVEYLYNTIVYNIELFFISTNSALIKLNNTFKVISYEILSKNLILLKTGKTKLIYLEKEDNLLYNMKIDGCIHKFVLDFNSNNVRSKTAGKIVRFLKNDGQAILKDEKYVEIEIMKMNIFLEAPCSGIIKFTKPCNSYVKENEIIATIQKENKENYVYSTYKFLENVGNELDLKNILFGYYFPPKLKDLPNDVTEKLRYIFLFNKNFKKISFDLIEYILASLISDIEFSFESLNLNEKNNHLSNIGTKDLLISVDEIIMKLNSKNSTLFNLFSKFKRTITHIKFLNLCLLTKMHNDSDNRLNNCCFPKDVLLFSINIVEDNVKDIIIKKYLGIVFGEAIKFSKLNRKSLNINKIDIQKEKKLSEEKASHQDLLIKNQNIEFKSKRHFGIFILEDDISGIEFAQYDYIFLYNIEKTDFLTNINNKNVIKIHTDKKYPFVTYDFKPNDMKVHLNQKNISNTNVGKNTAKDFSMQNSQKLHSKYGLKSNNNNKISSQIQNSSEKTHFGDIDINENNEFHDFYKNLAYTSILSKYENSLIDPLLFKYLEIERFRGYESVLIHKCLFRNMFVFLSKANNKRRLFVRFIIDAYSGNTISDMNNLIHAIFQILSTIKILTFQHKTTNNHLLVVVKGNFSFSPASTYDIIDDCIFFFKDKFLEVNVTECEIKIKLLDKSRNDKITLDNAEEDAKRKRVDFFVILLSHLKGYLEKKIYKNDQLVLYQINSHLIHNTLKNSLITNKNNGNIFFREQKYDNCFHSLEDIQDKREIAIKNSTVYYKDLIELFECNFVSCNFSYEIQQLFLHSKNFDAFGINLEKNQESKDLERKNNSYKLNNDVYFIDNSEKESICNGIVGYKISFNGNAFILIANDISFKNGSFSIIEDVFFYLLTLDAMDSCIPRIYISCTSGARIGVYEKIKEEIEICIDPQTTKDTTENMCLIVRENTDDKMTLEAMENKYKITSIFGNVDSGAENLSFSSLMANITTKAYENIFTLSYVTGLSVGIGAYLVKLGNRIIQKNKSPIILTGNRALNKLLKKEFYTNNNDIGGSDIMQANGVSHLVVIDDYQGIEQIVKWLNYYFNSRIMKEKKDDLINSTLLGEKISNILCDEKNDFCKNGVDAKNHSYRNLEYTSSHPFIENKLCTISYQKTGFDKYCSSNYFMENYNEREVLDFILDQDSFTEYMTNYAPNVIIGRGMIMGKTIGVISSETKNIENEIPGEPDTIRKKKIWTKNVMFPETAKKISDSIMNFGKECLDILLLANWKGFSGGTTDMLNYVLDFGSNIIRILSKLKSKILVYLPPNAELRGGTWVIFDKKLNANIRICAHPKTEVGILEPDGLSAIKFKEEERIKVLERSGMEINVENLNKLGHLFCKLHDSTERLIQNNIIDEFVSVDMLRKYLIENVLK</sequence>
<dbReference type="Pfam" id="PF00364">
    <property type="entry name" value="Biotin_lipoyl"/>
    <property type="match status" value="1"/>
</dbReference>
<dbReference type="STRING" id="148818.A0A4Q9LMV2"/>
<evidence type="ECO:0000256" key="9">
    <source>
        <dbReference type="ARBA" id="ARBA00048600"/>
    </source>
</evidence>
<dbReference type="PROSITE" id="PS50979">
    <property type="entry name" value="BC"/>
    <property type="match status" value="1"/>
</dbReference>
<dbReference type="Gene3D" id="3.40.50.20">
    <property type="match status" value="1"/>
</dbReference>
<dbReference type="Gene3D" id="3.30.470.20">
    <property type="entry name" value="ATP-grasp fold, B domain"/>
    <property type="match status" value="1"/>
</dbReference>
<keyword evidence="5 10" id="KW-0067">ATP-binding</keyword>
<comment type="cofactor">
    <cofactor evidence="1">
        <name>biotin</name>
        <dbReference type="ChEBI" id="CHEBI:57586"/>
    </cofactor>
</comment>
<evidence type="ECO:0000256" key="7">
    <source>
        <dbReference type="ARBA" id="ARBA00023268"/>
    </source>
</evidence>
<dbReference type="InterPro" id="IPR011761">
    <property type="entry name" value="ATP-grasp"/>
</dbReference>
<evidence type="ECO:0000256" key="4">
    <source>
        <dbReference type="ARBA" id="ARBA00022741"/>
    </source>
</evidence>
<dbReference type="PROSITE" id="PS50980">
    <property type="entry name" value="COA_CT_NTER"/>
    <property type="match status" value="1"/>
</dbReference>
<feature type="domain" description="Biotin carboxylation" evidence="12">
    <location>
        <begin position="18"/>
        <end position="499"/>
    </location>
</feature>
<evidence type="ECO:0000256" key="8">
    <source>
        <dbReference type="ARBA" id="ARBA00048065"/>
    </source>
</evidence>
<dbReference type="Gene3D" id="2.40.50.100">
    <property type="match status" value="1"/>
</dbReference>
<dbReference type="EMBL" id="PITI01000093">
    <property type="protein sequence ID" value="TBU08835.1"/>
    <property type="molecule type" value="Genomic_DNA"/>
</dbReference>
<dbReference type="CDD" id="cd06850">
    <property type="entry name" value="biotinyl_domain"/>
    <property type="match status" value="1"/>
</dbReference>
<comment type="catalytic activity">
    <reaction evidence="9">
        <text>N(6)-biotinyl-L-lysyl-[protein] + hydrogencarbonate + ATP = N(6)-carboxybiotinyl-L-lysyl-[protein] + ADP + phosphate + H(+)</text>
        <dbReference type="Rhea" id="RHEA:13501"/>
        <dbReference type="Rhea" id="RHEA-COMP:10505"/>
        <dbReference type="Rhea" id="RHEA-COMP:10506"/>
        <dbReference type="ChEBI" id="CHEBI:15378"/>
        <dbReference type="ChEBI" id="CHEBI:17544"/>
        <dbReference type="ChEBI" id="CHEBI:30616"/>
        <dbReference type="ChEBI" id="CHEBI:43474"/>
        <dbReference type="ChEBI" id="CHEBI:83144"/>
        <dbReference type="ChEBI" id="CHEBI:83145"/>
        <dbReference type="ChEBI" id="CHEBI:456216"/>
        <dbReference type="EC" id="6.3.4.14"/>
    </reaction>
</comment>
<dbReference type="InterPro" id="IPR016185">
    <property type="entry name" value="PreATP-grasp_dom_sf"/>
</dbReference>
<keyword evidence="16" id="KW-1185">Reference proteome</keyword>
<dbReference type="Pfam" id="PF01039">
    <property type="entry name" value="Carboxyl_trans"/>
    <property type="match status" value="2"/>
</dbReference>
<comment type="pathway">
    <text evidence="2">Lipid metabolism; malonyl-CoA biosynthesis; malonyl-CoA from acetyl-CoA: step 1/1.</text>
</comment>
<dbReference type="InterPro" id="IPR005482">
    <property type="entry name" value="Biotin_COase_C"/>
</dbReference>
<comment type="catalytic activity">
    <reaction evidence="8">
        <text>hydrogencarbonate + acetyl-CoA + ATP = malonyl-CoA + ADP + phosphate + H(+)</text>
        <dbReference type="Rhea" id="RHEA:11308"/>
        <dbReference type="ChEBI" id="CHEBI:15378"/>
        <dbReference type="ChEBI" id="CHEBI:17544"/>
        <dbReference type="ChEBI" id="CHEBI:30616"/>
        <dbReference type="ChEBI" id="CHEBI:43474"/>
        <dbReference type="ChEBI" id="CHEBI:57288"/>
        <dbReference type="ChEBI" id="CHEBI:57384"/>
        <dbReference type="ChEBI" id="CHEBI:456216"/>
        <dbReference type="EC" id="6.4.1.2"/>
    </reaction>
</comment>
<dbReference type="VEuPathDB" id="MicrosporidiaDB:CWI39_0027p0020"/>
<accession>A0A4Q9LMV2</accession>
<keyword evidence="4 10" id="KW-0547">Nucleotide-binding</keyword>
<evidence type="ECO:0000313" key="16">
    <source>
        <dbReference type="Proteomes" id="UP000291404"/>
    </source>
</evidence>
<keyword evidence="7" id="KW-0511">Multifunctional enzyme</keyword>
<dbReference type="InterPro" id="IPR000089">
    <property type="entry name" value="Biotin_lipoyl"/>
</dbReference>
<organism evidence="15 16">
    <name type="scientific">Hamiltosporidium magnivora</name>
    <dbReference type="NCBI Taxonomy" id="148818"/>
    <lineage>
        <taxon>Eukaryota</taxon>
        <taxon>Fungi</taxon>
        <taxon>Fungi incertae sedis</taxon>
        <taxon>Microsporidia</taxon>
        <taxon>Dubosqiidae</taxon>
        <taxon>Hamiltosporidium</taxon>
    </lineage>
</organism>
<dbReference type="PANTHER" id="PTHR45728">
    <property type="entry name" value="ACETYL-COA CARBOXYLASE, ISOFORM A"/>
    <property type="match status" value="1"/>
</dbReference>
<dbReference type="Pfam" id="PF00289">
    <property type="entry name" value="Biotin_carb_N"/>
    <property type="match status" value="1"/>
</dbReference>
<dbReference type="InterPro" id="IPR011763">
    <property type="entry name" value="COA_CT_C"/>
</dbReference>
<dbReference type="InterPro" id="IPR011762">
    <property type="entry name" value="COA_CT_N"/>
</dbReference>
<evidence type="ECO:0000256" key="1">
    <source>
        <dbReference type="ARBA" id="ARBA00001953"/>
    </source>
</evidence>
<dbReference type="PANTHER" id="PTHR45728:SF3">
    <property type="entry name" value="ACETYL-COA CARBOXYLASE"/>
    <property type="match status" value="1"/>
</dbReference>
<dbReference type="SUPFAM" id="SSF56059">
    <property type="entry name" value="Glutathione synthetase ATP-binding domain-like"/>
    <property type="match status" value="1"/>
</dbReference>
<evidence type="ECO:0000259" key="13">
    <source>
        <dbReference type="PROSITE" id="PS50980"/>
    </source>
</evidence>
<dbReference type="PROSITE" id="PS50989">
    <property type="entry name" value="COA_CT_CTER"/>
    <property type="match status" value="1"/>
</dbReference>
<dbReference type="InterPro" id="IPR011764">
    <property type="entry name" value="Biotin_carboxylation_dom"/>
</dbReference>
<dbReference type="SUPFAM" id="SSF51246">
    <property type="entry name" value="Rudiment single hybrid motif"/>
    <property type="match status" value="1"/>
</dbReference>
<evidence type="ECO:0000256" key="10">
    <source>
        <dbReference type="PROSITE-ProRule" id="PRU00409"/>
    </source>
</evidence>
<dbReference type="Gene3D" id="2.40.460.10">
    <property type="entry name" value="Biotin dependent carboxylase carboxyltransferase"/>
    <property type="match status" value="1"/>
</dbReference>
<dbReference type="Gene3D" id="3.30.1490.20">
    <property type="entry name" value="ATP-grasp fold, A domain"/>
    <property type="match status" value="1"/>
</dbReference>
<dbReference type="InterPro" id="IPR013815">
    <property type="entry name" value="ATP_grasp_subdomain_1"/>
</dbReference>
<dbReference type="GO" id="GO:0004075">
    <property type="term" value="F:biotin carboxylase activity"/>
    <property type="evidence" value="ECO:0007669"/>
    <property type="project" value="UniProtKB-EC"/>
</dbReference>
<gene>
    <name evidence="15" type="ORF">CWI36_0093p0030</name>
</gene>
<evidence type="ECO:0000313" key="15">
    <source>
        <dbReference type="EMBL" id="TBU08835.1"/>
    </source>
</evidence>
<name>A0A4Q9LMV2_9MICR</name>
<evidence type="ECO:0000259" key="14">
    <source>
        <dbReference type="PROSITE" id="PS50989"/>
    </source>
</evidence>
<dbReference type="Pfam" id="PF02786">
    <property type="entry name" value="CPSase_L_D2"/>
    <property type="match status" value="1"/>
</dbReference>
<evidence type="ECO:0000259" key="11">
    <source>
        <dbReference type="PROSITE" id="PS50975"/>
    </source>
</evidence>
<keyword evidence="6" id="KW-0092">Biotin</keyword>
<dbReference type="InterPro" id="IPR005479">
    <property type="entry name" value="CPAse_ATP-bd"/>
</dbReference>
<protein>
    <submittedName>
        <fullName evidence="15">Acetyl-CoA carboxylase</fullName>
    </submittedName>
</protein>
<evidence type="ECO:0000256" key="3">
    <source>
        <dbReference type="ARBA" id="ARBA00022598"/>
    </source>
</evidence>
<dbReference type="GO" id="GO:0003989">
    <property type="term" value="F:acetyl-CoA carboxylase activity"/>
    <property type="evidence" value="ECO:0007669"/>
    <property type="project" value="UniProtKB-EC"/>
</dbReference>
<dbReference type="SUPFAM" id="SSF52440">
    <property type="entry name" value="PreATP-grasp domain"/>
    <property type="match status" value="1"/>
</dbReference>
<proteinExistence type="predicted"/>
<dbReference type="UniPathway" id="UPA00655">
    <property type="reaction ID" value="UER00711"/>
</dbReference>
<evidence type="ECO:0000256" key="6">
    <source>
        <dbReference type="ARBA" id="ARBA00023267"/>
    </source>
</evidence>
<dbReference type="InterPro" id="IPR049076">
    <property type="entry name" value="ACCA"/>
</dbReference>
<dbReference type="GO" id="GO:0046872">
    <property type="term" value="F:metal ion binding"/>
    <property type="evidence" value="ECO:0007669"/>
    <property type="project" value="InterPro"/>
</dbReference>
<dbReference type="Gene3D" id="3.90.226.10">
    <property type="entry name" value="2-enoyl-CoA Hydratase, Chain A, domain 1"/>
    <property type="match status" value="2"/>
</dbReference>
<feature type="domain" description="ATP-grasp" evidence="11">
    <location>
        <begin position="164"/>
        <end position="371"/>
    </location>
</feature>
<dbReference type="SMART" id="SM00878">
    <property type="entry name" value="Biotin_carb_C"/>
    <property type="match status" value="1"/>
</dbReference>
<feature type="domain" description="CoA carboxyltransferase N-terminal" evidence="13">
    <location>
        <begin position="1401"/>
        <end position="1636"/>
    </location>
</feature>
<evidence type="ECO:0000259" key="12">
    <source>
        <dbReference type="PROSITE" id="PS50979"/>
    </source>
</evidence>
<dbReference type="InterPro" id="IPR001882">
    <property type="entry name" value="Biotin_BS"/>
</dbReference>